<dbReference type="InterPro" id="IPR018656">
    <property type="entry name" value="DUF2087"/>
</dbReference>
<feature type="region of interest" description="Disordered" evidence="1">
    <location>
        <begin position="98"/>
        <end position="120"/>
    </location>
</feature>
<proteinExistence type="predicted"/>
<feature type="region of interest" description="Disordered" evidence="1">
    <location>
        <begin position="1"/>
        <end position="30"/>
    </location>
</feature>
<protein>
    <submittedName>
        <fullName evidence="3">DUF2087 domain-containing protein</fullName>
    </submittedName>
</protein>
<organism evidence="3 4">
    <name type="scientific">Streptomyces litmocidini</name>
    <dbReference type="NCBI Taxonomy" id="67318"/>
    <lineage>
        <taxon>Bacteria</taxon>
        <taxon>Bacillati</taxon>
        <taxon>Actinomycetota</taxon>
        <taxon>Actinomycetes</taxon>
        <taxon>Kitasatosporales</taxon>
        <taxon>Streptomycetaceae</taxon>
        <taxon>Streptomyces</taxon>
    </lineage>
</organism>
<reference evidence="3 4" key="1">
    <citation type="submission" date="2024-10" db="EMBL/GenBank/DDBJ databases">
        <title>The Natural Products Discovery Center: Release of the First 8490 Sequenced Strains for Exploring Actinobacteria Biosynthetic Diversity.</title>
        <authorList>
            <person name="Kalkreuter E."/>
            <person name="Kautsar S.A."/>
            <person name="Yang D."/>
            <person name="Bader C.D."/>
            <person name="Teijaro C.N."/>
            <person name="Fluegel L."/>
            <person name="Davis C.M."/>
            <person name="Simpson J.R."/>
            <person name="Lauterbach L."/>
            <person name="Steele A.D."/>
            <person name="Gui C."/>
            <person name="Meng S."/>
            <person name="Li G."/>
            <person name="Viehrig K."/>
            <person name="Ye F."/>
            <person name="Su P."/>
            <person name="Kiefer A.F."/>
            <person name="Nichols A."/>
            <person name="Cepeda A.J."/>
            <person name="Yan W."/>
            <person name="Fan B."/>
            <person name="Jiang Y."/>
            <person name="Adhikari A."/>
            <person name="Zheng C.-J."/>
            <person name="Schuster L."/>
            <person name="Cowan T.M."/>
            <person name="Smanski M.J."/>
            <person name="Chevrette M.G."/>
            <person name="De Carvalho L.P.S."/>
            <person name="Shen B."/>
        </authorList>
    </citation>
    <scope>NUCLEOTIDE SEQUENCE [LARGE SCALE GENOMIC DNA]</scope>
    <source>
        <strain evidence="3 4">NPDC020602</strain>
    </source>
</reference>
<dbReference type="Proteomes" id="UP001611339">
    <property type="component" value="Unassembled WGS sequence"/>
</dbReference>
<evidence type="ECO:0000259" key="2">
    <source>
        <dbReference type="Pfam" id="PF09860"/>
    </source>
</evidence>
<dbReference type="Pfam" id="PF09860">
    <property type="entry name" value="DUF2087"/>
    <property type="match status" value="1"/>
</dbReference>
<evidence type="ECO:0000313" key="4">
    <source>
        <dbReference type="Proteomes" id="UP001611339"/>
    </source>
</evidence>
<dbReference type="RefSeq" id="WP_398714140.1">
    <property type="nucleotide sequence ID" value="NZ_JBIRUI010000035.1"/>
</dbReference>
<name>A0ABW7ULY8_9ACTN</name>
<feature type="domain" description="DUF2087" evidence="2">
    <location>
        <begin position="36"/>
        <end position="105"/>
    </location>
</feature>
<evidence type="ECO:0000313" key="3">
    <source>
        <dbReference type="EMBL" id="MFI1719355.1"/>
    </source>
</evidence>
<dbReference type="EMBL" id="JBIRUI010000035">
    <property type="protein sequence ID" value="MFI1719355.1"/>
    <property type="molecule type" value="Genomic_DNA"/>
</dbReference>
<feature type="compositionally biased region" description="Basic and acidic residues" evidence="1">
    <location>
        <begin position="98"/>
        <end position="108"/>
    </location>
</feature>
<evidence type="ECO:0000256" key="1">
    <source>
        <dbReference type="SAM" id="MobiDB-lite"/>
    </source>
</evidence>
<gene>
    <name evidence="3" type="ORF">ACH407_38070</name>
</gene>
<accession>A0ABW7ULY8</accession>
<keyword evidence="4" id="KW-1185">Reference proteome</keyword>
<comment type="caution">
    <text evidence="3">The sequence shown here is derived from an EMBL/GenBank/DDBJ whole genome shotgun (WGS) entry which is preliminary data.</text>
</comment>
<sequence length="120" mass="13210">MTSHPSRPAAESRPATEHRPAAEPRPVADLFSADGRLKAVPRKPARREALLAHLAATLFEADRTYRESEVNEALRAVHEDFPALRRYLVTGGFLSRTKDGADYRRQQRPDSPGGAIPAVA</sequence>